<comment type="caution">
    <text evidence="2">The sequence shown here is derived from an EMBL/GenBank/DDBJ whole genome shotgun (WGS) entry which is preliminary data.</text>
</comment>
<gene>
    <name evidence="2" type="ORF">VJ920_05100</name>
</gene>
<keyword evidence="1" id="KW-0175">Coiled coil</keyword>
<dbReference type="RefSeq" id="WP_326437479.1">
    <property type="nucleotide sequence ID" value="NZ_JAYMFH010000005.1"/>
</dbReference>
<organism evidence="2 3">
    <name type="scientific">Adlercreutzia shanghongiae</name>
    <dbReference type="NCBI Taxonomy" id="3111773"/>
    <lineage>
        <taxon>Bacteria</taxon>
        <taxon>Bacillati</taxon>
        <taxon>Actinomycetota</taxon>
        <taxon>Coriobacteriia</taxon>
        <taxon>Eggerthellales</taxon>
        <taxon>Eggerthellaceae</taxon>
        <taxon>Adlercreutzia</taxon>
    </lineage>
</organism>
<keyword evidence="3" id="KW-1185">Reference proteome</keyword>
<feature type="coiled-coil region" evidence="1">
    <location>
        <begin position="87"/>
        <end position="114"/>
    </location>
</feature>
<accession>A0ABU6IXV1</accession>
<reference evidence="2 3" key="1">
    <citation type="submission" date="2024-01" db="EMBL/GenBank/DDBJ databases">
        <title>novel species in genus Adlercreutzia.</title>
        <authorList>
            <person name="Liu X."/>
        </authorList>
    </citation>
    <scope>NUCLEOTIDE SEQUENCE [LARGE SCALE GENOMIC DNA]</scope>
    <source>
        <strain evidence="2 3">R22</strain>
    </source>
</reference>
<proteinExistence type="predicted"/>
<dbReference type="EMBL" id="JAYMFH010000005">
    <property type="protein sequence ID" value="MEC4294677.1"/>
    <property type="molecule type" value="Genomic_DNA"/>
</dbReference>
<dbReference type="Proteomes" id="UP001343724">
    <property type="component" value="Unassembled WGS sequence"/>
</dbReference>
<evidence type="ECO:0000256" key="1">
    <source>
        <dbReference type="SAM" id="Coils"/>
    </source>
</evidence>
<protein>
    <submittedName>
        <fullName evidence="2">Uncharacterized protein</fullName>
    </submittedName>
</protein>
<name>A0ABU6IXV1_9ACTN</name>
<sequence length="232" mass="24309">MDGKDVAEAAAAVAAMMGKIQNPKVKAAAKAVQKAAPAVAMAAQVAPAAAKAAAPVVKRAGHAAAGAAGAAKGKVVEAVGDGKDKLKEKTRAASERKQQRAAQLEARKELLSCAPVVIDAEALRVNSGDRRDVSAGQFVSFPGCYAAITYGKKFSEKHAAEYREARVFYSDDMGRSIIDDIEGRGDVDIYADAKYDQSVRFYLFPCDEGNSAKLLESLSQVLVEGDNVEACA</sequence>
<evidence type="ECO:0000313" key="3">
    <source>
        <dbReference type="Proteomes" id="UP001343724"/>
    </source>
</evidence>
<evidence type="ECO:0000313" key="2">
    <source>
        <dbReference type="EMBL" id="MEC4294677.1"/>
    </source>
</evidence>